<dbReference type="EMBL" id="JBHTGL010000008">
    <property type="protein sequence ID" value="MFD0625574.1"/>
    <property type="molecule type" value="Genomic_DNA"/>
</dbReference>
<dbReference type="Proteomes" id="UP001596915">
    <property type="component" value="Unassembled WGS sequence"/>
</dbReference>
<organism evidence="1 2">
    <name type="scientific">Streptomyces sanglieri</name>
    <dbReference type="NCBI Taxonomy" id="193460"/>
    <lineage>
        <taxon>Bacteria</taxon>
        <taxon>Bacillati</taxon>
        <taxon>Actinomycetota</taxon>
        <taxon>Actinomycetes</taxon>
        <taxon>Kitasatosporales</taxon>
        <taxon>Streptomycetaceae</taxon>
        <taxon>Streptomyces</taxon>
    </lineage>
</organism>
<sequence length="94" mass="10465">MPPGARRSVLGLLVDGDTPRLAPDFKSRVLGHLYGIEKFGLRAHQQHRDFASLAGLVHHVDGLIAYALGTEAAWAEQVRERWQWILDTQGRPIG</sequence>
<keyword evidence="2" id="KW-1185">Reference proteome</keyword>
<evidence type="ECO:0000313" key="1">
    <source>
        <dbReference type="EMBL" id="MFD0625574.1"/>
    </source>
</evidence>
<name>A0ABW2WVL5_9ACTN</name>
<proteinExistence type="predicted"/>
<comment type="caution">
    <text evidence="1">The sequence shown here is derived from an EMBL/GenBank/DDBJ whole genome shotgun (WGS) entry which is preliminary data.</text>
</comment>
<protein>
    <submittedName>
        <fullName evidence="1">Uncharacterized protein</fullName>
    </submittedName>
</protein>
<evidence type="ECO:0000313" key="2">
    <source>
        <dbReference type="Proteomes" id="UP001596915"/>
    </source>
</evidence>
<accession>A0ABW2WVL5</accession>
<reference evidence="2" key="1">
    <citation type="journal article" date="2019" name="Int. J. Syst. Evol. Microbiol.">
        <title>The Global Catalogue of Microorganisms (GCM) 10K type strain sequencing project: providing services to taxonomists for standard genome sequencing and annotation.</title>
        <authorList>
            <consortium name="The Broad Institute Genomics Platform"/>
            <consortium name="The Broad Institute Genome Sequencing Center for Infectious Disease"/>
            <person name="Wu L."/>
            <person name="Ma J."/>
        </authorList>
    </citation>
    <scope>NUCLEOTIDE SEQUENCE [LARGE SCALE GENOMIC DNA]</scope>
    <source>
        <strain evidence="2">JCM 12607</strain>
    </source>
</reference>
<gene>
    <name evidence="1" type="ORF">ACFQ2K_25325</name>
</gene>